<reference evidence="13" key="1">
    <citation type="submission" date="2023-02" db="EMBL/GenBank/DDBJ databases">
        <title>Genome of toxic invasive species Heracleum sosnowskyi carries increased number of genes despite the absence of recent whole-genome duplications.</title>
        <authorList>
            <person name="Schelkunov M."/>
            <person name="Shtratnikova V."/>
            <person name="Makarenko M."/>
            <person name="Klepikova A."/>
            <person name="Omelchenko D."/>
            <person name="Novikova G."/>
            <person name="Obukhova E."/>
            <person name="Bogdanov V."/>
            <person name="Penin A."/>
            <person name="Logacheva M."/>
        </authorList>
    </citation>
    <scope>NUCLEOTIDE SEQUENCE</scope>
    <source>
        <strain evidence="13">Hsosn_3</strain>
        <tissue evidence="13">Leaf</tissue>
    </source>
</reference>
<evidence type="ECO:0000256" key="8">
    <source>
        <dbReference type="ARBA" id="ARBA00023242"/>
    </source>
</evidence>
<evidence type="ECO:0000256" key="3">
    <source>
        <dbReference type="ARBA" id="ARBA00010362"/>
    </source>
</evidence>
<comment type="similarity">
    <text evidence="3">Belongs to the TSSC4 family.</text>
</comment>
<evidence type="ECO:0000256" key="2">
    <source>
        <dbReference type="ARBA" id="ARBA00004496"/>
    </source>
</evidence>
<dbReference type="PANTHER" id="PTHR13445:SF3">
    <property type="entry name" value="U5 SMALL NUCLEAR RIBONUCLEOPROTEIN TSSC4"/>
    <property type="match status" value="1"/>
</dbReference>
<dbReference type="AlphaFoldDB" id="A0AAD8MBZ8"/>
<evidence type="ECO:0000256" key="10">
    <source>
        <dbReference type="ARBA" id="ARBA00045970"/>
    </source>
</evidence>
<dbReference type="Proteomes" id="UP001237642">
    <property type="component" value="Unassembled WGS sequence"/>
</dbReference>
<gene>
    <name evidence="13" type="ORF">POM88_035947</name>
</gene>
<comment type="subcellular location">
    <subcellularLocation>
        <location evidence="2">Cytoplasm</location>
    </subcellularLocation>
    <subcellularLocation>
        <location evidence="1">Nucleus</location>
    </subcellularLocation>
</comment>
<keyword evidence="7" id="KW-0508">mRNA splicing</keyword>
<keyword evidence="11" id="KW-0175">Coiled coil</keyword>
<dbReference type="GO" id="GO:0008380">
    <property type="term" value="P:RNA splicing"/>
    <property type="evidence" value="ECO:0007669"/>
    <property type="project" value="UniProtKB-KW"/>
</dbReference>
<feature type="compositionally biased region" description="Basic and acidic residues" evidence="12">
    <location>
        <begin position="38"/>
        <end position="54"/>
    </location>
</feature>
<feature type="region of interest" description="Disordered" evidence="12">
    <location>
        <begin position="38"/>
        <end position="57"/>
    </location>
</feature>
<organism evidence="13 14">
    <name type="scientific">Heracleum sosnowskyi</name>
    <dbReference type="NCBI Taxonomy" id="360622"/>
    <lineage>
        <taxon>Eukaryota</taxon>
        <taxon>Viridiplantae</taxon>
        <taxon>Streptophyta</taxon>
        <taxon>Embryophyta</taxon>
        <taxon>Tracheophyta</taxon>
        <taxon>Spermatophyta</taxon>
        <taxon>Magnoliopsida</taxon>
        <taxon>eudicotyledons</taxon>
        <taxon>Gunneridae</taxon>
        <taxon>Pentapetalae</taxon>
        <taxon>asterids</taxon>
        <taxon>campanulids</taxon>
        <taxon>Apiales</taxon>
        <taxon>Apiaceae</taxon>
        <taxon>Apioideae</taxon>
        <taxon>apioid superclade</taxon>
        <taxon>Tordylieae</taxon>
        <taxon>Tordyliinae</taxon>
        <taxon>Heracleum</taxon>
    </lineage>
</organism>
<keyword evidence="5" id="KW-0507">mRNA processing</keyword>
<feature type="compositionally biased region" description="Basic residues" evidence="12">
    <location>
        <begin position="392"/>
        <end position="402"/>
    </location>
</feature>
<feature type="region of interest" description="Disordered" evidence="12">
    <location>
        <begin position="369"/>
        <end position="402"/>
    </location>
</feature>
<dbReference type="GO" id="GO:0006397">
    <property type="term" value="P:mRNA processing"/>
    <property type="evidence" value="ECO:0007669"/>
    <property type="project" value="UniProtKB-KW"/>
</dbReference>
<evidence type="ECO:0000313" key="13">
    <source>
        <dbReference type="EMBL" id="KAK1369855.1"/>
    </source>
</evidence>
<feature type="compositionally biased region" description="Polar residues" evidence="12">
    <location>
        <begin position="245"/>
        <end position="257"/>
    </location>
</feature>
<feature type="region of interest" description="Disordered" evidence="12">
    <location>
        <begin position="315"/>
        <end position="355"/>
    </location>
</feature>
<evidence type="ECO:0000256" key="11">
    <source>
        <dbReference type="SAM" id="Coils"/>
    </source>
</evidence>
<evidence type="ECO:0000256" key="6">
    <source>
        <dbReference type="ARBA" id="ARBA00022728"/>
    </source>
</evidence>
<evidence type="ECO:0000313" key="14">
    <source>
        <dbReference type="Proteomes" id="UP001237642"/>
    </source>
</evidence>
<feature type="region of interest" description="Disordered" evidence="12">
    <location>
        <begin position="238"/>
        <end position="272"/>
    </location>
</feature>
<accession>A0AAD8MBZ8</accession>
<keyword evidence="14" id="KW-1185">Reference proteome</keyword>
<dbReference type="InterPro" id="IPR029338">
    <property type="entry name" value="TSSC4"/>
</dbReference>
<feature type="coiled-coil region" evidence="11">
    <location>
        <begin position="64"/>
        <end position="91"/>
    </location>
</feature>
<evidence type="ECO:0000256" key="4">
    <source>
        <dbReference type="ARBA" id="ARBA00022490"/>
    </source>
</evidence>
<comment type="function">
    <text evidence="10">Protein associated with the U5 snRNP, during its maturation and its post-splicing recycling and which is required for spliceosomal tri-snRNP complex assembly in the nucleus. Has a molecular sequestering activity and transiently hinders SNRNP200 binding sites for constitutive splicing factors that intervene later during the assembly of the spliceosome and splicing. Together with its molecular sequestering activity, may also function as a molecular adapter and placeholder, coordinating the assembly of the U5 snRNP and its association with the U4/U6 di-snRNP.</text>
</comment>
<feature type="compositionally biased region" description="Polar residues" evidence="12">
    <location>
        <begin position="341"/>
        <end position="354"/>
    </location>
</feature>
<protein>
    <recommendedName>
        <fullName evidence="9">U5 small nuclear ribonucleoprotein TSSC4</fullName>
    </recommendedName>
</protein>
<evidence type="ECO:0000256" key="12">
    <source>
        <dbReference type="SAM" id="MobiDB-lite"/>
    </source>
</evidence>
<reference evidence="13" key="2">
    <citation type="submission" date="2023-05" db="EMBL/GenBank/DDBJ databases">
        <authorList>
            <person name="Schelkunov M.I."/>
        </authorList>
    </citation>
    <scope>NUCLEOTIDE SEQUENCE</scope>
    <source>
        <strain evidence="13">Hsosn_3</strain>
        <tissue evidence="13">Leaf</tissue>
    </source>
</reference>
<dbReference type="GO" id="GO:0005681">
    <property type="term" value="C:spliceosomal complex"/>
    <property type="evidence" value="ECO:0007669"/>
    <property type="project" value="UniProtKB-KW"/>
</dbReference>
<evidence type="ECO:0000256" key="7">
    <source>
        <dbReference type="ARBA" id="ARBA00023187"/>
    </source>
</evidence>
<comment type="caution">
    <text evidence="13">The sequence shown here is derived from an EMBL/GenBank/DDBJ whole genome shotgun (WGS) entry which is preliminary data.</text>
</comment>
<dbReference type="EMBL" id="JAUIZM010000008">
    <property type="protein sequence ID" value="KAK1369855.1"/>
    <property type="molecule type" value="Genomic_DNA"/>
</dbReference>
<evidence type="ECO:0000256" key="9">
    <source>
        <dbReference type="ARBA" id="ARBA00035304"/>
    </source>
</evidence>
<keyword evidence="4" id="KW-0963">Cytoplasm</keyword>
<keyword evidence="6" id="KW-0747">Spliceosome</keyword>
<feature type="compositionally biased region" description="Acidic residues" evidence="12">
    <location>
        <begin position="373"/>
        <end position="383"/>
    </location>
</feature>
<proteinExistence type="inferred from homology"/>
<evidence type="ECO:0000256" key="1">
    <source>
        <dbReference type="ARBA" id="ARBA00004123"/>
    </source>
</evidence>
<sequence length="402" mass="45156">MEDSFNVRVNKVFGSLPTPAAASSSLWCLTDEEIEKREWNRDKGSPVNDDEPKPYPENLDAFAKIKTDDLLQELEEELEDEEEEIDKGGLVEREGYSADDWDVRVSIGKDSTLDYEEEEDQFDQVAIGREDALGILYQRDITDYETDIKSYSELPNTFKLVNKDPRANRRAAKIRLQEDAAGGGAANVDYMPACTTPHPAQNGISKESVGLNSILKSKGNQVDTKSKKRVRFESSCKDECDKNSEGSNVLASETSLELDNPDSIPKDSPNVPDYLINPSKYKHYTFDPSPDTDEASNHRAYADFLKLVKQPDQMESQDSVPFELPKSVTFTPKKKPGENTVGINRNQSEQNQNKRLPIAMAAEDELGNGICAMEEDEHEEATDDTMKSSQKSGRRYRTKDSE</sequence>
<name>A0AAD8MBZ8_9APIA</name>
<evidence type="ECO:0000256" key="5">
    <source>
        <dbReference type="ARBA" id="ARBA00022664"/>
    </source>
</evidence>
<dbReference type="PANTHER" id="PTHR13445">
    <property type="entry name" value="TUMOR SUPPRESSING SUBTRANSFERABLE CANDIDATE 4 TSSC4"/>
    <property type="match status" value="1"/>
</dbReference>
<dbReference type="GO" id="GO:0005737">
    <property type="term" value="C:cytoplasm"/>
    <property type="evidence" value="ECO:0007669"/>
    <property type="project" value="UniProtKB-SubCell"/>
</dbReference>
<keyword evidence="8" id="KW-0539">Nucleus</keyword>